<evidence type="ECO:0000313" key="1">
    <source>
        <dbReference type="EMBL" id="CUM97202.1"/>
    </source>
</evidence>
<dbReference type="Proteomes" id="UP000095649">
    <property type="component" value="Unassembled WGS sequence"/>
</dbReference>
<protein>
    <submittedName>
        <fullName evidence="1">Uncharacterized protein</fullName>
    </submittedName>
</protein>
<dbReference type="EMBL" id="CYXN01000008">
    <property type="protein sequence ID" value="CUM97202.1"/>
    <property type="molecule type" value="Genomic_DNA"/>
</dbReference>
<organism evidence="1 2">
    <name type="scientific">Faecalibacterium prausnitzii</name>
    <dbReference type="NCBI Taxonomy" id="853"/>
    <lineage>
        <taxon>Bacteria</taxon>
        <taxon>Bacillati</taxon>
        <taxon>Bacillota</taxon>
        <taxon>Clostridia</taxon>
        <taxon>Eubacteriales</taxon>
        <taxon>Oscillospiraceae</taxon>
        <taxon>Faecalibacterium</taxon>
    </lineage>
</organism>
<reference evidence="1 2" key="1">
    <citation type="submission" date="2015-09" db="EMBL/GenBank/DDBJ databases">
        <authorList>
            <consortium name="Pathogen Informatics"/>
        </authorList>
    </citation>
    <scope>NUCLEOTIDE SEQUENCE [LARGE SCALE GENOMIC DNA]</scope>
    <source>
        <strain evidence="1 2">2789STDY5834970</strain>
    </source>
</reference>
<gene>
    <name evidence="1" type="ORF">ERS852582_01362</name>
</gene>
<proteinExistence type="predicted"/>
<evidence type="ECO:0000313" key="2">
    <source>
        <dbReference type="Proteomes" id="UP000095649"/>
    </source>
</evidence>
<name>A0A173T337_9FIRM</name>
<sequence length="38" mass="4556">MQSEVNQEENLNTTDFDEHFAKISSYTYCNSDYLEIYL</sequence>
<dbReference type="AlphaFoldDB" id="A0A173T337"/>
<accession>A0A173T337</accession>